<organism evidence="3">
    <name type="scientific">Tanacetum cinerariifolium</name>
    <name type="common">Dalmatian daisy</name>
    <name type="synonym">Chrysanthemum cinerariifolium</name>
    <dbReference type="NCBI Taxonomy" id="118510"/>
    <lineage>
        <taxon>Eukaryota</taxon>
        <taxon>Viridiplantae</taxon>
        <taxon>Streptophyta</taxon>
        <taxon>Embryophyta</taxon>
        <taxon>Tracheophyta</taxon>
        <taxon>Spermatophyta</taxon>
        <taxon>Magnoliopsida</taxon>
        <taxon>eudicotyledons</taxon>
        <taxon>Gunneridae</taxon>
        <taxon>Pentapetalae</taxon>
        <taxon>asterids</taxon>
        <taxon>campanulids</taxon>
        <taxon>Asterales</taxon>
        <taxon>Asteraceae</taxon>
        <taxon>Asteroideae</taxon>
        <taxon>Anthemideae</taxon>
        <taxon>Anthemidinae</taxon>
        <taxon>Tanacetum</taxon>
    </lineage>
</organism>
<dbReference type="SUPFAM" id="SSF56672">
    <property type="entry name" value="DNA/RNA polymerases"/>
    <property type="match status" value="1"/>
</dbReference>
<dbReference type="CDD" id="cd09272">
    <property type="entry name" value="RNase_HI_RT_Ty1"/>
    <property type="match status" value="1"/>
</dbReference>
<feature type="region of interest" description="Disordered" evidence="1">
    <location>
        <begin position="618"/>
        <end position="680"/>
    </location>
</feature>
<gene>
    <name evidence="3" type="ORF">Tci_005635</name>
</gene>
<feature type="domain" description="Reverse transcriptase Ty1/copia-type" evidence="2">
    <location>
        <begin position="93"/>
        <end position="171"/>
    </location>
</feature>
<feature type="region of interest" description="Disordered" evidence="1">
    <location>
        <begin position="778"/>
        <end position="797"/>
    </location>
</feature>
<evidence type="ECO:0000259" key="2">
    <source>
        <dbReference type="Pfam" id="PF07727"/>
    </source>
</evidence>
<dbReference type="Pfam" id="PF07727">
    <property type="entry name" value="RVT_2"/>
    <property type="match status" value="1"/>
</dbReference>
<reference evidence="3" key="1">
    <citation type="journal article" date="2019" name="Sci. Rep.">
        <title>Draft genome of Tanacetum cinerariifolium, the natural source of mosquito coil.</title>
        <authorList>
            <person name="Yamashiro T."/>
            <person name="Shiraishi A."/>
            <person name="Satake H."/>
            <person name="Nakayama K."/>
        </authorList>
    </citation>
    <scope>NUCLEOTIDE SEQUENCE</scope>
</reference>
<dbReference type="AlphaFoldDB" id="A0A6L2JAV6"/>
<evidence type="ECO:0000256" key="1">
    <source>
        <dbReference type="SAM" id="MobiDB-lite"/>
    </source>
</evidence>
<dbReference type="InterPro" id="IPR013103">
    <property type="entry name" value="RVT_2"/>
</dbReference>
<evidence type="ECO:0000313" key="3">
    <source>
        <dbReference type="EMBL" id="GEU33657.1"/>
    </source>
</evidence>
<dbReference type="EMBL" id="BKCJ010000488">
    <property type="protein sequence ID" value="GEU33657.1"/>
    <property type="molecule type" value="Genomic_DNA"/>
</dbReference>
<protein>
    <recommendedName>
        <fullName evidence="2">Reverse transcriptase Ty1/copia-type domain-containing protein</fullName>
    </recommendedName>
</protein>
<comment type="caution">
    <text evidence="3">The sequence shown here is derived from an EMBL/GenBank/DDBJ whole genome shotgun (WGS) entry which is preliminary data.</text>
</comment>
<proteinExistence type="predicted"/>
<feature type="compositionally biased region" description="Polar residues" evidence="1">
    <location>
        <begin position="629"/>
        <end position="650"/>
    </location>
</feature>
<name>A0A6L2JAV6_TANCI</name>
<dbReference type="PANTHER" id="PTHR11439">
    <property type="entry name" value="GAG-POL-RELATED RETROTRANSPOSON"/>
    <property type="match status" value="1"/>
</dbReference>
<sequence length="908" mass="105171">MYEEYFEKRSSETSINFATQQIHNHEDSPLTSSIIIEEHEAPPIVTTSEEQTYPISLNEANEFNQEDSADFDGNTVFVPYDAPNFKEAESSTTALGPSNIHDFHQMDFKTAFLNGPLKEEVYASQPNGFVDPDSPDHVHMLKKALYGLKQDPRACQAQYVIELLKKHGMEECVSMSTPMATERLDANLQGTPTDETTYHRIIGGLMYLTISLPDIAFATFVCARYQARPTVKQLKEVKRIFRYIRQSYNMGLWYLKDSGFELIAYSDAYHVGCKDNCKSTSGGLQFLDYGYKYNRIPMYCNSKSAIAISCNSVHHSHTKHIAIRYYFIKEHFEKEMVELYLVGTEYELADLFTKDLPKQFFEYLVHRIVPRIYLGQFWHTLKESGSKYRLSFMLDKKELTLTLDDFRTIFQMPQATDNNHKHFVAAPKFSEMVPLYINDLGFTLELKSPSNFKTKGLIMQMLNCFVNNIHVDYADLLWEGLHYSLEHLSTLITYPRFTKLIVSHYMTAFLEISRRACDKYHNLEDDIMVKNIFNSGKHNDGVGMKIPSCMITDEMKLMENYQMYVAVFGDDDIILQDTIKLSPVELKSHDKLEAKQNVQKVEEHLIAEGIEKLVEGAENEKNDEVDSATLRQNDNQNDPSTWLEPRSNTKSPEEEITVEVQPININEEEEESAEDDYEFKRREKGKRVEDLGTRFMLRKKFNVLYQHLQEIMEESLPKMVDNRVKKLTKTQIPLYVTHGAHNGKTTESIRCGKDDCRCNTGENDAKRQKTFDHGTYAFRESSSGQDNESEPGLSMSGVESYQQKVNLTTPIITFPSIEKYKMFSIVSEPVYGIIYKNNKKEKRVIRHQEIHKFCDATLKRVYKGLKSYNNNVKHGYVTPSLSNEDVESLQLFKKEIKEWLKHCDQMRR</sequence>
<dbReference type="InterPro" id="IPR043502">
    <property type="entry name" value="DNA/RNA_pol_sf"/>
</dbReference>
<dbReference type="PANTHER" id="PTHR11439:SF509">
    <property type="entry name" value="RNA-DIRECTED DNA POLYMERASE"/>
    <property type="match status" value="1"/>
</dbReference>
<feature type="compositionally biased region" description="Acidic residues" evidence="1">
    <location>
        <begin position="666"/>
        <end position="677"/>
    </location>
</feature>
<accession>A0A6L2JAV6</accession>